<dbReference type="CDD" id="cd07067">
    <property type="entry name" value="HP_PGM_like"/>
    <property type="match status" value="1"/>
</dbReference>
<dbReference type="EMBL" id="VLNY01000011">
    <property type="protein sequence ID" value="KAA0021260.1"/>
    <property type="molecule type" value="Genomic_DNA"/>
</dbReference>
<dbReference type="InterPro" id="IPR013078">
    <property type="entry name" value="His_Pase_superF_clade-1"/>
</dbReference>
<dbReference type="Proteomes" id="UP000322244">
    <property type="component" value="Unassembled WGS sequence"/>
</dbReference>
<sequence>MTSRTLVLMRHGKSGYPDGVGDHERPLARRGQREAALAGDWLRETQPCVDSVLCSTSTRTRETLERTGIAAPTTYDAAIYGATPDQVIEAIQLVDDAAATLLVVGHAPGMPTTAWELASNRESSVADELSSQFPTSTLAVLTFDGSWAELNTGSAELVAFHIPR</sequence>
<proteinExistence type="predicted"/>
<gene>
    <name evidence="1" type="ORF">FOY51_20415</name>
</gene>
<dbReference type="Gene3D" id="3.40.50.1240">
    <property type="entry name" value="Phosphoglycerate mutase-like"/>
    <property type="match status" value="1"/>
</dbReference>
<dbReference type="SMART" id="SM00855">
    <property type="entry name" value="PGAM"/>
    <property type="match status" value="1"/>
</dbReference>
<dbReference type="Pfam" id="PF00300">
    <property type="entry name" value="His_Phos_1"/>
    <property type="match status" value="1"/>
</dbReference>
<accession>A0A5A7S507</accession>
<keyword evidence="2" id="KW-1185">Reference proteome</keyword>
<dbReference type="SUPFAM" id="SSF53254">
    <property type="entry name" value="Phosphoglycerate mutase-like"/>
    <property type="match status" value="1"/>
</dbReference>
<evidence type="ECO:0000313" key="2">
    <source>
        <dbReference type="Proteomes" id="UP000322244"/>
    </source>
</evidence>
<dbReference type="AlphaFoldDB" id="A0A5A7S507"/>
<reference evidence="1 2" key="1">
    <citation type="submission" date="2019-07" db="EMBL/GenBank/DDBJ databases">
        <title>Rhodococcus cavernicolus sp. nov., isolated from a cave.</title>
        <authorList>
            <person name="Lee S.D."/>
        </authorList>
    </citation>
    <scope>NUCLEOTIDE SEQUENCE [LARGE SCALE GENOMIC DNA]</scope>
    <source>
        <strain evidence="1 2">C1-24</strain>
    </source>
</reference>
<protein>
    <submittedName>
        <fullName evidence="1">Histidine phosphatase family protein</fullName>
    </submittedName>
</protein>
<dbReference type="PANTHER" id="PTHR47623:SF1">
    <property type="entry name" value="OS09G0287300 PROTEIN"/>
    <property type="match status" value="1"/>
</dbReference>
<dbReference type="OrthoDB" id="9810154at2"/>
<dbReference type="InterPro" id="IPR029033">
    <property type="entry name" value="His_PPase_superfam"/>
</dbReference>
<name>A0A5A7S507_9NOCA</name>
<organism evidence="1 2">
    <name type="scientific">Antrihabitans cavernicola</name>
    <dbReference type="NCBI Taxonomy" id="2495913"/>
    <lineage>
        <taxon>Bacteria</taxon>
        <taxon>Bacillati</taxon>
        <taxon>Actinomycetota</taxon>
        <taxon>Actinomycetes</taxon>
        <taxon>Mycobacteriales</taxon>
        <taxon>Nocardiaceae</taxon>
        <taxon>Antrihabitans</taxon>
    </lineage>
</organism>
<comment type="caution">
    <text evidence="1">The sequence shown here is derived from an EMBL/GenBank/DDBJ whole genome shotgun (WGS) entry which is preliminary data.</text>
</comment>
<evidence type="ECO:0000313" key="1">
    <source>
        <dbReference type="EMBL" id="KAA0021260.1"/>
    </source>
</evidence>
<dbReference type="PANTHER" id="PTHR47623">
    <property type="entry name" value="OS09G0287300 PROTEIN"/>
    <property type="match status" value="1"/>
</dbReference>
<dbReference type="RefSeq" id="WP_149432093.1">
    <property type="nucleotide sequence ID" value="NZ_VLNY01000011.1"/>
</dbReference>